<proteinExistence type="predicted"/>
<dbReference type="GO" id="GO:0016757">
    <property type="term" value="F:glycosyltransferase activity"/>
    <property type="evidence" value="ECO:0007669"/>
    <property type="project" value="InterPro"/>
</dbReference>
<dbReference type="SUPFAM" id="SSF53756">
    <property type="entry name" value="UDP-Glycosyltransferase/glycogen phosphorylase"/>
    <property type="match status" value="1"/>
</dbReference>
<protein>
    <submittedName>
        <fullName evidence="2">Glycosyltransferase involved in cell wall bisynthesis</fullName>
    </submittedName>
</protein>
<evidence type="ECO:0000259" key="1">
    <source>
        <dbReference type="Pfam" id="PF00534"/>
    </source>
</evidence>
<gene>
    <name evidence="2" type="ORF">SAMN04489758_10413</name>
</gene>
<dbReference type="RefSeq" id="WP_143050702.1">
    <property type="nucleotide sequence ID" value="NZ_FOIN01000004.1"/>
</dbReference>
<dbReference type="AlphaFoldDB" id="A0A1I0CVA5"/>
<keyword evidence="2" id="KW-0808">Transferase</keyword>
<organism evidence="2 3">
    <name type="scientific">Thomasclavelia cocleata</name>
    <dbReference type="NCBI Taxonomy" id="69824"/>
    <lineage>
        <taxon>Bacteria</taxon>
        <taxon>Bacillati</taxon>
        <taxon>Bacillota</taxon>
        <taxon>Erysipelotrichia</taxon>
        <taxon>Erysipelotrichales</taxon>
        <taxon>Coprobacillaceae</taxon>
        <taxon>Thomasclavelia</taxon>
    </lineage>
</organism>
<dbReference type="EMBL" id="FOIN01000004">
    <property type="protein sequence ID" value="SET23547.1"/>
    <property type="molecule type" value="Genomic_DNA"/>
</dbReference>
<dbReference type="Proteomes" id="UP000198558">
    <property type="component" value="Unassembled WGS sequence"/>
</dbReference>
<dbReference type="GeneID" id="78287632"/>
<accession>A0A1I0CVA5</accession>
<feature type="domain" description="Glycosyl transferase family 1" evidence="1">
    <location>
        <begin position="251"/>
        <end position="391"/>
    </location>
</feature>
<evidence type="ECO:0000313" key="2">
    <source>
        <dbReference type="EMBL" id="SET23547.1"/>
    </source>
</evidence>
<reference evidence="3" key="1">
    <citation type="submission" date="2016-10" db="EMBL/GenBank/DDBJ databases">
        <authorList>
            <person name="Varghese N."/>
            <person name="Submissions S."/>
        </authorList>
    </citation>
    <scope>NUCLEOTIDE SEQUENCE [LARGE SCALE GENOMIC DNA]</scope>
    <source>
        <strain evidence="3">DSM 1551</strain>
    </source>
</reference>
<dbReference type="Gene3D" id="3.40.50.2000">
    <property type="entry name" value="Glycogen Phosphorylase B"/>
    <property type="match status" value="1"/>
</dbReference>
<dbReference type="Pfam" id="PF00534">
    <property type="entry name" value="Glycos_transf_1"/>
    <property type="match status" value="1"/>
</dbReference>
<keyword evidence="3" id="KW-1185">Reference proteome</keyword>
<evidence type="ECO:0000313" key="3">
    <source>
        <dbReference type="Proteomes" id="UP000198558"/>
    </source>
</evidence>
<name>A0A1I0CVA5_9FIRM</name>
<sequence>MSTYKRILIVSNECFSSSSSNGRTLMNFFKDYDKESIAQFFLHGTPDQNICSNYFQVTDTDAKNAFLGRKIDKKKKVVSKHSNNKVIRNCRNLLIRDIVWRSYRWWSKELDTFISTFNPECILLQAGDSPFMFHITRKISKRYSIPIIIYNSESYVLKEKLYSRVKKNSFFHKLLQYELKGQYKAIMKKASYCIYSTEALEQDYQIKYPHPGKSKSLYVSSSLKPAVVCDKKENDQFHILYCGNLGVGRAEIIVKMANVFNEINKNIKFIICGSFPTDDDLKKASSIPCVDYRGRVSYQEALELMSCCDLLVHCENTNRVDNLYYAFSTKIADCLALGKPFLVYASEKYPFVQYLHNNKAAYIAQTTEELNEIINQMLIDNDFKNKYINNAILLAKKNHNIEKNSELMKNIIEFVVKQ</sequence>
<dbReference type="InterPro" id="IPR001296">
    <property type="entry name" value="Glyco_trans_1"/>
</dbReference>